<evidence type="ECO:0000313" key="2">
    <source>
        <dbReference type="Proteomes" id="UP001064027"/>
    </source>
</evidence>
<accession>A0ACD4CD86</accession>
<protein>
    <submittedName>
        <fullName evidence="1">Phosphoribulokinase</fullName>
    </submittedName>
</protein>
<sequence length="214" mass="24891">MDKILHTIADRLTKQEGKMVIGISGHGASGKTTFAKKLLALLGEVNYINTDPYIVSSAVRKHSFIEYEYKNEKHQSKMTACHPDAHHLFALDRDIRMVREGMDLYTLDVPYEPSRLISSQNNLTIVEGMSVAFSKPDLYDLKIYFYTDGETELKRRGIRDINERGMEEDYLRKTHDERRVQYEVFMHPKSEHFDVVVRNSDKGCWVKKNSLKMK</sequence>
<evidence type="ECO:0000313" key="1">
    <source>
        <dbReference type="EMBL" id="UXH46548.1"/>
    </source>
</evidence>
<dbReference type="Proteomes" id="UP001064027">
    <property type="component" value="Chromosome"/>
</dbReference>
<reference evidence="1" key="1">
    <citation type="submission" date="2022-09" db="EMBL/GenBank/DDBJ databases">
        <title>Complete genome sequence of Rossellomorea vietnamensis strain RL-WG62, a newly isolated PGPR with the potential for plant salinity stress alleviation.</title>
        <authorList>
            <person name="Ren L."/>
            <person name="Wang G."/>
            <person name="Hu H."/>
        </authorList>
    </citation>
    <scope>NUCLEOTIDE SEQUENCE</scope>
    <source>
        <strain evidence="1">RL-WG62</strain>
    </source>
</reference>
<proteinExistence type="predicted"/>
<organism evidence="1 2">
    <name type="scientific">Rossellomorea vietnamensis</name>
    <dbReference type="NCBI Taxonomy" id="218284"/>
    <lineage>
        <taxon>Bacteria</taxon>
        <taxon>Bacillati</taxon>
        <taxon>Bacillota</taxon>
        <taxon>Bacilli</taxon>
        <taxon>Bacillales</taxon>
        <taxon>Bacillaceae</taxon>
        <taxon>Rossellomorea</taxon>
    </lineage>
</organism>
<gene>
    <name evidence="1" type="ORF">N5C46_11050</name>
</gene>
<dbReference type="EMBL" id="CP104558">
    <property type="protein sequence ID" value="UXH46548.1"/>
    <property type="molecule type" value="Genomic_DNA"/>
</dbReference>
<name>A0ACD4CD86_9BACI</name>
<keyword evidence="2" id="KW-1185">Reference proteome</keyword>